<dbReference type="AlphaFoldDB" id="A0A239U870"/>
<dbReference type="CDD" id="cd14014">
    <property type="entry name" value="STKc_PknB_like"/>
    <property type="match status" value="1"/>
</dbReference>
<evidence type="ECO:0000313" key="17">
    <source>
        <dbReference type="Proteomes" id="UP000321736"/>
    </source>
</evidence>
<keyword evidence="2" id="KW-0723">Serine/threonine-protein kinase</keyword>
<keyword evidence="6 16" id="KW-0418">Kinase</keyword>
<dbReference type="Gene3D" id="3.30.10.20">
    <property type="match status" value="3"/>
</dbReference>
<keyword evidence="15" id="KW-0812">Transmembrane</keyword>
<dbReference type="Gene3D" id="2.60.40.2560">
    <property type="match status" value="1"/>
</dbReference>
<dbReference type="PANTHER" id="PTHR43289">
    <property type="entry name" value="MITOGEN-ACTIVATED PROTEIN KINASE KINASE KINASE 20-RELATED"/>
    <property type="match status" value="1"/>
</dbReference>
<evidence type="ECO:0000256" key="1">
    <source>
        <dbReference type="ARBA" id="ARBA00012513"/>
    </source>
</evidence>
<keyword evidence="17" id="KW-1185">Reference proteome</keyword>
<dbReference type="InterPro" id="IPR008271">
    <property type="entry name" value="Ser/Thr_kinase_AS"/>
</dbReference>
<dbReference type="Gene3D" id="1.10.510.10">
    <property type="entry name" value="Transferase(Phosphotransferase) domain 1"/>
    <property type="match status" value="1"/>
</dbReference>
<feature type="compositionally biased region" description="Basic and acidic residues" evidence="14">
    <location>
        <begin position="617"/>
        <end position="634"/>
    </location>
</feature>
<dbReference type="Pfam" id="PF21160">
    <property type="entry name" value="PrkC-like_PASTA-like"/>
    <property type="match status" value="1"/>
</dbReference>
<dbReference type="EC" id="2.7.11.1" evidence="1"/>
<dbReference type="PROSITE" id="PS50011">
    <property type="entry name" value="PROTEIN_KINASE_DOM"/>
    <property type="match status" value="1"/>
</dbReference>
<dbReference type="InterPro" id="IPR017441">
    <property type="entry name" value="Protein_kinase_ATP_BS"/>
</dbReference>
<evidence type="ECO:0000256" key="2">
    <source>
        <dbReference type="ARBA" id="ARBA00022527"/>
    </source>
</evidence>
<dbReference type="SMART" id="SM00220">
    <property type="entry name" value="S_TKc"/>
    <property type="match status" value="1"/>
</dbReference>
<evidence type="ECO:0000256" key="15">
    <source>
        <dbReference type="SAM" id="Phobius"/>
    </source>
</evidence>
<dbReference type="PANTHER" id="PTHR43289:SF34">
    <property type="entry name" value="SERINE_THREONINE-PROTEIN KINASE YBDM-RELATED"/>
    <property type="match status" value="1"/>
</dbReference>
<evidence type="ECO:0000256" key="7">
    <source>
        <dbReference type="ARBA" id="ARBA00022840"/>
    </source>
</evidence>
<evidence type="ECO:0000313" key="16">
    <source>
        <dbReference type="EMBL" id="GEP84159.1"/>
    </source>
</evidence>
<dbReference type="PROSITE" id="PS00108">
    <property type="entry name" value="PROTEIN_KINASE_ST"/>
    <property type="match status" value="1"/>
</dbReference>
<name>A0A239U870_9STAP</name>
<reference evidence="16 17" key="1">
    <citation type="submission" date="2019-07" db="EMBL/GenBank/DDBJ databases">
        <title>Whole genome shotgun sequence of Staphylococcus piscifermentans NBRC 109625.</title>
        <authorList>
            <person name="Hosoyama A."/>
            <person name="Uohara A."/>
            <person name="Ohji S."/>
            <person name="Ichikawa N."/>
        </authorList>
    </citation>
    <scope>NUCLEOTIDE SEQUENCE [LARGE SCALE GENOMIC DNA]</scope>
    <source>
        <strain evidence="16 17">NBRC 109625</strain>
    </source>
</reference>
<dbReference type="Pfam" id="PF03793">
    <property type="entry name" value="PASTA"/>
    <property type="match status" value="3"/>
</dbReference>
<feature type="transmembrane region" description="Helical" evidence="15">
    <location>
        <begin position="355"/>
        <end position="377"/>
    </location>
</feature>
<comment type="subcellular location">
    <subcellularLocation>
        <location evidence="11">Spore membrane</location>
        <topology evidence="11">Single-pass type II membrane protein</topology>
    </subcellularLocation>
</comment>
<dbReference type="Proteomes" id="UP000321736">
    <property type="component" value="Unassembled WGS sequence"/>
</dbReference>
<evidence type="ECO:0000256" key="9">
    <source>
        <dbReference type="ARBA" id="ARBA00047899"/>
    </source>
</evidence>
<evidence type="ECO:0000256" key="13">
    <source>
        <dbReference type="PROSITE-ProRule" id="PRU10141"/>
    </source>
</evidence>
<dbReference type="GO" id="GO:0071224">
    <property type="term" value="P:cellular response to peptidoglycan"/>
    <property type="evidence" value="ECO:0007669"/>
    <property type="project" value="UniProtKB-ARBA"/>
</dbReference>
<dbReference type="PROSITE" id="PS51178">
    <property type="entry name" value="PASTA"/>
    <property type="match status" value="3"/>
</dbReference>
<evidence type="ECO:0000256" key="14">
    <source>
        <dbReference type="SAM" id="MobiDB-lite"/>
    </source>
</evidence>
<accession>A0A239U870</accession>
<evidence type="ECO:0000256" key="3">
    <source>
        <dbReference type="ARBA" id="ARBA00022544"/>
    </source>
</evidence>
<dbReference type="InterPro" id="IPR011009">
    <property type="entry name" value="Kinase-like_dom_sf"/>
</dbReference>
<dbReference type="InterPro" id="IPR000719">
    <property type="entry name" value="Prot_kinase_dom"/>
</dbReference>
<dbReference type="GO" id="GO:0007165">
    <property type="term" value="P:signal transduction"/>
    <property type="evidence" value="ECO:0007669"/>
    <property type="project" value="UniProtKB-ARBA"/>
</dbReference>
<dbReference type="GO" id="GO:0005524">
    <property type="term" value="F:ATP binding"/>
    <property type="evidence" value="ECO:0007669"/>
    <property type="project" value="UniProtKB-UniRule"/>
</dbReference>
<keyword evidence="8" id="KW-0735">Signal-anchor</keyword>
<evidence type="ECO:0000256" key="5">
    <source>
        <dbReference type="ARBA" id="ARBA00022741"/>
    </source>
</evidence>
<keyword evidence="15" id="KW-1133">Transmembrane helix</keyword>
<dbReference type="PROSITE" id="PS00107">
    <property type="entry name" value="PROTEIN_KINASE_ATP"/>
    <property type="match status" value="1"/>
</dbReference>
<dbReference type="SMART" id="SM00740">
    <property type="entry name" value="PASTA"/>
    <property type="match status" value="3"/>
</dbReference>
<keyword evidence="3" id="KW-0309">Germination</keyword>
<dbReference type="NCBIfam" id="NF033483">
    <property type="entry name" value="PknB_PASTA_kin"/>
    <property type="match status" value="1"/>
</dbReference>
<dbReference type="FunFam" id="1.10.510.10:FF:000021">
    <property type="entry name" value="Serine/threonine protein kinase"/>
    <property type="match status" value="1"/>
</dbReference>
<dbReference type="SUPFAM" id="SSF56112">
    <property type="entry name" value="Protein kinase-like (PK-like)"/>
    <property type="match status" value="1"/>
</dbReference>
<feature type="compositionally biased region" description="Basic and acidic residues" evidence="14">
    <location>
        <begin position="583"/>
        <end position="605"/>
    </location>
</feature>
<evidence type="ECO:0000256" key="6">
    <source>
        <dbReference type="ARBA" id="ARBA00022777"/>
    </source>
</evidence>
<comment type="catalytic activity">
    <reaction evidence="10">
        <text>L-seryl-[protein] + ATP = O-phospho-L-seryl-[protein] + ADP + H(+)</text>
        <dbReference type="Rhea" id="RHEA:17989"/>
        <dbReference type="Rhea" id="RHEA-COMP:9863"/>
        <dbReference type="Rhea" id="RHEA-COMP:11604"/>
        <dbReference type="ChEBI" id="CHEBI:15378"/>
        <dbReference type="ChEBI" id="CHEBI:29999"/>
        <dbReference type="ChEBI" id="CHEBI:30616"/>
        <dbReference type="ChEBI" id="CHEBI:83421"/>
        <dbReference type="ChEBI" id="CHEBI:456216"/>
        <dbReference type="EC" id="2.7.11.1"/>
    </reaction>
</comment>
<dbReference type="CDD" id="cd06577">
    <property type="entry name" value="PASTA_pknB"/>
    <property type="match status" value="3"/>
</dbReference>
<dbReference type="Pfam" id="PF00069">
    <property type="entry name" value="Pkinase"/>
    <property type="match status" value="1"/>
</dbReference>
<dbReference type="GO" id="GO:0004674">
    <property type="term" value="F:protein serine/threonine kinase activity"/>
    <property type="evidence" value="ECO:0007669"/>
    <property type="project" value="UniProtKB-KW"/>
</dbReference>
<proteinExistence type="predicted"/>
<keyword evidence="4" id="KW-0808">Transferase</keyword>
<protein>
    <recommendedName>
        <fullName evidence="12">Serine/threonine-protein kinase PrkC</fullName>
        <ecNumber evidence="1">2.7.11.1</ecNumber>
    </recommendedName>
</protein>
<gene>
    <name evidence="16" type="ORF">SPI02_07440</name>
</gene>
<organism evidence="16 17">
    <name type="scientific">Staphylococcus piscifermentans</name>
    <dbReference type="NCBI Taxonomy" id="70258"/>
    <lineage>
        <taxon>Bacteria</taxon>
        <taxon>Bacillati</taxon>
        <taxon>Bacillota</taxon>
        <taxon>Bacilli</taxon>
        <taxon>Bacillales</taxon>
        <taxon>Staphylococcaceae</taxon>
        <taxon>Staphylococcus</taxon>
    </lineage>
</organism>
<dbReference type="EMBL" id="BKAR01000006">
    <property type="protein sequence ID" value="GEP84159.1"/>
    <property type="molecule type" value="Genomic_DNA"/>
</dbReference>
<feature type="region of interest" description="Disordered" evidence="14">
    <location>
        <begin position="301"/>
        <end position="322"/>
    </location>
</feature>
<evidence type="ECO:0000256" key="8">
    <source>
        <dbReference type="ARBA" id="ARBA00022968"/>
    </source>
</evidence>
<dbReference type="InterPro" id="IPR005543">
    <property type="entry name" value="PASTA_dom"/>
</dbReference>
<comment type="catalytic activity">
    <reaction evidence="9">
        <text>L-threonyl-[protein] + ATP = O-phospho-L-threonyl-[protein] + ADP + H(+)</text>
        <dbReference type="Rhea" id="RHEA:46608"/>
        <dbReference type="Rhea" id="RHEA-COMP:11060"/>
        <dbReference type="Rhea" id="RHEA-COMP:11605"/>
        <dbReference type="ChEBI" id="CHEBI:15378"/>
        <dbReference type="ChEBI" id="CHEBI:30013"/>
        <dbReference type="ChEBI" id="CHEBI:30616"/>
        <dbReference type="ChEBI" id="CHEBI:61977"/>
        <dbReference type="ChEBI" id="CHEBI:456216"/>
        <dbReference type="EC" id="2.7.11.1"/>
    </reaction>
</comment>
<comment type="caution">
    <text evidence="16">The sequence shown here is derived from an EMBL/GenBank/DDBJ whole genome shotgun (WGS) entry which is preliminary data.</text>
</comment>
<keyword evidence="7 13" id="KW-0067">ATP-binding</keyword>
<feature type="region of interest" description="Disordered" evidence="14">
    <location>
        <begin position="541"/>
        <end position="644"/>
    </location>
</feature>
<feature type="compositionally biased region" description="Polar residues" evidence="14">
    <location>
        <begin position="635"/>
        <end position="644"/>
    </location>
</feature>
<feature type="compositionally biased region" description="Basic and acidic residues" evidence="14">
    <location>
        <begin position="541"/>
        <end position="559"/>
    </location>
</feature>
<dbReference type="GO" id="GO:0009847">
    <property type="term" value="P:spore germination"/>
    <property type="evidence" value="ECO:0007669"/>
    <property type="project" value="UniProtKB-ARBA"/>
</dbReference>
<evidence type="ECO:0000256" key="11">
    <source>
        <dbReference type="ARBA" id="ARBA00060432"/>
    </source>
</evidence>
<feature type="binding site" evidence="13">
    <location>
        <position position="40"/>
    </location>
    <ligand>
        <name>ATP</name>
        <dbReference type="ChEBI" id="CHEBI:30616"/>
    </ligand>
</feature>
<sequence length="680" mass="75733">MMIGSIINERYKIVEFLGGGGMSNVYLAEDSILNRKVAVKMIHIAPHEKEEMIRRFEREVHNTSQLSHENIVNVIDVGENNEYFYLVMEYIEGPTLSEYIKTHGPLSIETAINFAEQILDGIQHAHEAGIVHRDIKPQNILVDRHKTLRILDFGIAKALSETAMTQTSHVLGTVQYLSPEQARGESTDMTTDIYSIGIVLYEMLVGEPPFTGETAVSIAIKHIQDAMPNATDQRSEIPQALSNVILKATEKNRNDRYQDTESMKRDLSSVLKNSRANESKYVSEEATAKTIEIDKDAIAKQASPGPEAQRNASKQEAEPLNETMQIPIVEQQKFQGGEGPIYEMPKKKRSKKKKFFFALIFFLLLAGLITFLAFGMFGDKYIETPDLRGKSEAQAQQILKEHHIKVGKTTRAYSDKYQENQIVTTDPAPGKRVAEHGTVNIVLSKGPQKAHMPNLYGMTKADALDALKKLGFKNISINQEYSKTKLERGLIENQNISADAYVPIKDTNIALTESLGIKQVYVKNYTGESYDKASKELMQKGLKPVKEKEEKSDKIEKGKIISQSPTSKSVDEDSTVTFVVSSGKEDSSDSEKDEGKSASSDDVKQVTETVKVPYSGKDGDSQKVEVFVRDKDHPGTSSSQTYNITSSRSVSIPLKIEKGKTAGYTVRVDDKIVADKDVGY</sequence>
<evidence type="ECO:0000256" key="12">
    <source>
        <dbReference type="ARBA" id="ARBA00070041"/>
    </source>
</evidence>
<keyword evidence="5 13" id="KW-0547">Nucleotide-binding</keyword>
<dbReference type="FunFam" id="3.30.200.20:FF:000035">
    <property type="entry name" value="Serine/threonine protein kinase Stk1"/>
    <property type="match status" value="1"/>
</dbReference>
<dbReference type="Gene3D" id="3.30.200.20">
    <property type="entry name" value="Phosphorylase Kinase, domain 1"/>
    <property type="match status" value="1"/>
</dbReference>
<evidence type="ECO:0000256" key="10">
    <source>
        <dbReference type="ARBA" id="ARBA00048679"/>
    </source>
</evidence>
<keyword evidence="15" id="KW-0472">Membrane</keyword>
<evidence type="ECO:0000256" key="4">
    <source>
        <dbReference type="ARBA" id="ARBA00022679"/>
    </source>
</evidence>